<dbReference type="SUPFAM" id="SSF51445">
    <property type="entry name" value="(Trans)glycosidases"/>
    <property type="match status" value="1"/>
</dbReference>
<dbReference type="Pfam" id="PF00232">
    <property type="entry name" value="Glyco_hydro_1"/>
    <property type="match status" value="1"/>
</dbReference>
<dbReference type="NCBIfam" id="TIGR03356">
    <property type="entry name" value="BGL"/>
    <property type="match status" value="1"/>
</dbReference>
<evidence type="ECO:0000256" key="8">
    <source>
        <dbReference type="PROSITE-ProRule" id="PRU10055"/>
    </source>
</evidence>
<dbReference type="PANTHER" id="PTHR10353">
    <property type="entry name" value="GLYCOSYL HYDROLASE"/>
    <property type="match status" value="1"/>
</dbReference>
<comment type="caution">
    <text evidence="10">The sequence shown here is derived from an EMBL/GenBank/DDBJ whole genome shotgun (WGS) entry which is preliminary data.</text>
</comment>
<gene>
    <name evidence="10" type="ORF">HGK34_15045</name>
</gene>
<dbReference type="Gene3D" id="3.20.20.80">
    <property type="entry name" value="Glycosidases"/>
    <property type="match status" value="1"/>
</dbReference>
<evidence type="ECO:0000313" key="11">
    <source>
        <dbReference type="Proteomes" id="UP000675409"/>
    </source>
</evidence>
<feature type="active site" description="Nucleophile" evidence="8">
    <location>
        <position position="400"/>
    </location>
</feature>
<dbReference type="GO" id="GO:0004565">
    <property type="term" value="F:beta-galactosidase activity"/>
    <property type="evidence" value="ECO:0007669"/>
    <property type="project" value="UniProtKB-EC"/>
</dbReference>
<evidence type="ECO:0000256" key="5">
    <source>
        <dbReference type="ARBA" id="ARBA00023277"/>
    </source>
</evidence>
<accession>A0ABS1LPW2</accession>
<dbReference type="PANTHER" id="PTHR10353:SF36">
    <property type="entry name" value="LP05116P"/>
    <property type="match status" value="1"/>
</dbReference>
<dbReference type="InterPro" id="IPR018120">
    <property type="entry name" value="Glyco_hydro_1_AS"/>
</dbReference>
<dbReference type="InterPro" id="IPR017853">
    <property type="entry name" value="GH"/>
</dbReference>
<keyword evidence="6 9" id="KW-0326">Glycosidase</keyword>
<keyword evidence="7" id="KW-0624">Polysaccharide degradation</keyword>
<dbReference type="InterPro" id="IPR001360">
    <property type="entry name" value="Glyco_hydro_1"/>
</dbReference>
<organism evidence="10 11">
    <name type="scientific">Myceligenerans indicum</name>
    <dbReference type="NCBI Taxonomy" id="2593663"/>
    <lineage>
        <taxon>Bacteria</taxon>
        <taxon>Bacillati</taxon>
        <taxon>Actinomycetota</taxon>
        <taxon>Actinomycetes</taxon>
        <taxon>Micrococcales</taxon>
        <taxon>Promicromonosporaceae</taxon>
        <taxon>Myceligenerans</taxon>
    </lineage>
</organism>
<protein>
    <recommendedName>
        <fullName evidence="2 9">Beta-glucosidase</fullName>
        <ecNumber evidence="2 9">3.2.1.21</ecNumber>
    </recommendedName>
</protein>
<dbReference type="EMBL" id="JABBYC010000031">
    <property type="protein sequence ID" value="MBL0887582.1"/>
    <property type="molecule type" value="Genomic_DNA"/>
</dbReference>
<name>A0ABS1LPW2_9MICO</name>
<comment type="catalytic activity">
    <reaction evidence="9">
        <text>Hydrolysis of terminal, non-reducing beta-D-glucosyl residues with release of beta-D-glucose.</text>
        <dbReference type="EC" id="3.2.1.21"/>
    </reaction>
</comment>
<comment type="similarity">
    <text evidence="1 9">Belongs to the glycosyl hydrolase 1 family.</text>
</comment>
<evidence type="ECO:0000256" key="9">
    <source>
        <dbReference type="RuleBase" id="RU361175"/>
    </source>
</evidence>
<proteinExistence type="inferred from homology"/>
<reference evidence="10 11" key="1">
    <citation type="journal article" date="2021" name="Arch. Microbiol.">
        <title>Myceligenerans indicum sp. nov., an actinobacterium isolated from mangrove sediment of Sundarbans, India.</title>
        <authorList>
            <person name="Asha K."/>
            <person name="Bhadury P."/>
        </authorList>
    </citation>
    <scope>NUCLEOTIDE SEQUENCE [LARGE SCALE GENOMIC DNA]</scope>
    <source>
        <strain evidence="10 11">I2</strain>
    </source>
</reference>
<keyword evidence="3 9" id="KW-0378">Hydrolase</keyword>
<sequence>MGRREALVNHLAQHVIGAVTSGPEPAADYLRTGDVFERPFLLGAATAAYQIEGAADEDGRGRSIWDTYSHTPGLVAGGDTGDVAADHYHRLGEDLDLMNGLGLDAYRFSISWPRIQPGGTGPANRRGLDFYSRLVDGLLERGITPVATLYHWDLPQELEDAGGWPLRDTAYRFAEYAGLVADALGDRVPMWTTINEPWAAAYLGYGSGVMAPGRTDGAAALAAVHHLNLGHGLAAATLRERSAPGTSVSVTLNMHAARDGGDGGPEAVERVDALANGAFLGPMLRGAYPERLLTDTQDVTDWSFLRDGDLDLIHQPLDSLGVNFYSTVTVRMWDGTGEKTSADGHKPSTATPWVGSESVEFLPQPGPFTAMGWNIAPEALEQVLVGLGNAFPDLPLIVTENGAAFDDRRTPAGGVHDTGRIDYLHRHLVACARARERGVDLRGYFVWSLLDNFEWAHGYEKRFGVVHVDYDTQRRTVKDSGHWYAQLARTRRIG</sequence>
<evidence type="ECO:0000313" key="10">
    <source>
        <dbReference type="EMBL" id="MBL0887582.1"/>
    </source>
</evidence>
<evidence type="ECO:0000256" key="6">
    <source>
        <dbReference type="ARBA" id="ARBA00023295"/>
    </source>
</evidence>
<evidence type="ECO:0000256" key="2">
    <source>
        <dbReference type="ARBA" id="ARBA00012744"/>
    </source>
</evidence>
<keyword evidence="5" id="KW-0119">Carbohydrate metabolism</keyword>
<dbReference type="PROSITE" id="PS00572">
    <property type="entry name" value="GLYCOSYL_HYDROL_F1_1"/>
    <property type="match status" value="1"/>
</dbReference>
<dbReference type="InterPro" id="IPR017736">
    <property type="entry name" value="Glyco_hydro_1_beta-glucosidase"/>
</dbReference>
<keyword evidence="4" id="KW-0136">Cellulose degradation</keyword>
<dbReference type="EC" id="3.2.1.21" evidence="2 9"/>
<evidence type="ECO:0000256" key="7">
    <source>
        <dbReference type="ARBA" id="ARBA00023326"/>
    </source>
</evidence>
<evidence type="ECO:0000256" key="4">
    <source>
        <dbReference type="ARBA" id="ARBA00023001"/>
    </source>
</evidence>
<dbReference type="PRINTS" id="PR00131">
    <property type="entry name" value="GLHYDRLASE1"/>
</dbReference>
<keyword evidence="11" id="KW-1185">Reference proteome</keyword>
<dbReference type="Proteomes" id="UP000675409">
    <property type="component" value="Unassembled WGS sequence"/>
</dbReference>
<evidence type="ECO:0000256" key="3">
    <source>
        <dbReference type="ARBA" id="ARBA00022801"/>
    </source>
</evidence>
<evidence type="ECO:0000256" key="1">
    <source>
        <dbReference type="ARBA" id="ARBA00010838"/>
    </source>
</evidence>